<dbReference type="EMBL" id="JAYMGO010000018">
    <property type="protein sequence ID" value="KAL1256644.1"/>
    <property type="molecule type" value="Genomic_DNA"/>
</dbReference>
<reference evidence="1 2" key="1">
    <citation type="submission" date="2023-09" db="EMBL/GenBank/DDBJ databases">
        <authorList>
            <person name="Wang M."/>
        </authorList>
    </citation>
    <scope>NUCLEOTIDE SEQUENCE [LARGE SCALE GENOMIC DNA]</scope>
    <source>
        <strain evidence="1">GT-2023</strain>
        <tissue evidence="1">Liver</tissue>
    </source>
</reference>
<evidence type="ECO:0008006" key="3">
    <source>
        <dbReference type="Google" id="ProtNLM"/>
    </source>
</evidence>
<evidence type="ECO:0000313" key="2">
    <source>
        <dbReference type="Proteomes" id="UP001558613"/>
    </source>
</evidence>
<protein>
    <recommendedName>
        <fullName evidence="3">Integrase catalytic domain-containing protein</fullName>
    </recommendedName>
</protein>
<gene>
    <name evidence="1" type="ORF">QQF64_012189</name>
</gene>
<organism evidence="1 2">
    <name type="scientific">Cirrhinus molitorella</name>
    <name type="common">mud carp</name>
    <dbReference type="NCBI Taxonomy" id="172907"/>
    <lineage>
        <taxon>Eukaryota</taxon>
        <taxon>Metazoa</taxon>
        <taxon>Chordata</taxon>
        <taxon>Craniata</taxon>
        <taxon>Vertebrata</taxon>
        <taxon>Euteleostomi</taxon>
        <taxon>Actinopterygii</taxon>
        <taxon>Neopterygii</taxon>
        <taxon>Teleostei</taxon>
        <taxon>Ostariophysi</taxon>
        <taxon>Cypriniformes</taxon>
        <taxon>Cyprinidae</taxon>
        <taxon>Labeoninae</taxon>
        <taxon>Labeonini</taxon>
        <taxon>Cirrhinus</taxon>
    </lineage>
</organism>
<name>A0ABR3LXZ0_9TELE</name>
<keyword evidence="2" id="KW-1185">Reference proteome</keyword>
<comment type="caution">
    <text evidence="1">The sequence shown here is derived from an EMBL/GenBank/DDBJ whole genome shotgun (WGS) entry which is preliminary data.</text>
</comment>
<dbReference type="Gene3D" id="3.30.420.10">
    <property type="entry name" value="Ribonuclease H-like superfamily/Ribonuclease H"/>
    <property type="match status" value="1"/>
</dbReference>
<evidence type="ECO:0000313" key="1">
    <source>
        <dbReference type="EMBL" id="KAL1256644.1"/>
    </source>
</evidence>
<sequence>MLHTLVSPIIEAIRVSRGDSSGTNFIGTKPVLEELYEFLNGLDRSGLEEVAAQNGTDWQWKIQPADSPHRNGATEAAVRIVKKALQSLGRGLGLSYSEFQTTLQLAANLANERPMDARVQSCEDSVQYITPNAFFWDGHLQVVTSKHLI</sequence>
<dbReference type="InterPro" id="IPR036397">
    <property type="entry name" value="RNaseH_sf"/>
</dbReference>
<proteinExistence type="predicted"/>
<dbReference type="Proteomes" id="UP001558613">
    <property type="component" value="Unassembled WGS sequence"/>
</dbReference>
<accession>A0ABR3LXZ0</accession>